<reference evidence="2" key="1">
    <citation type="submission" date="2014-03" db="EMBL/GenBank/DDBJ databases">
        <authorList>
            <person name="Aksoy S."/>
            <person name="Warren W."/>
            <person name="Wilson R.K."/>
        </authorList>
    </citation>
    <scope>NUCLEOTIDE SEQUENCE [LARGE SCALE GENOMIC DNA]</scope>
    <source>
        <strain evidence="2">IAEA</strain>
    </source>
</reference>
<organism evidence="1 2">
    <name type="scientific">Glossina pallidipes</name>
    <name type="common">Tsetse fly</name>
    <dbReference type="NCBI Taxonomy" id="7398"/>
    <lineage>
        <taxon>Eukaryota</taxon>
        <taxon>Metazoa</taxon>
        <taxon>Ecdysozoa</taxon>
        <taxon>Arthropoda</taxon>
        <taxon>Hexapoda</taxon>
        <taxon>Insecta</taxon>
        <taxon>Pterygota</taxon>
        <taxon>Neoptera</taxon>
        <taxon>Endopterygota</taxon>
        <taxon>Diptera</taxon>
        <taxon>Brachycera</taxon>
        <taxon>Muscomorpha</taxon>
        <taxon>Hippoboscoidea</taxon>
        <taxon>Glossinidae</taxon>
        <taxon>Glossina</taxon>
    </lineage>
</organism>
<dbReference type="Proteomes" id="UP000092445">
    <property type="component" value="Unassembled WGS sequence"/>
</dbReference>
<dbReference type="VEuPathDB" id="VectorBase:GPAI044208"/>
<dbReference type="EnsemblMetazoa" id="GPAI044208-RA">
    <property type="protein sequence ID" value="GPAI044208-PA"/>
    <property type="gene ID" value="GPAI044208"/>
</dbReference>
<evidence type="ECO:0000313" key="1">
    <source>
        <dbReference type="EnsemblMetazoa" id="GPAI044208-PA"/>
    </source>
</evidence>
<name>A0A1B0AFP7_GLOPL</name>
<evidence type="ECO:0000313" key="2">
    <source>
        <dbReference type="Proteomes" id="UP000092445"/>
    </source>
</evidence>
<keyword evidence="2" id="KW-1185">Reference proteome</keyword>
<dbReference type="AlphaFoldDB" id="A0A1B0AFP7"/>
<protein>
    <submittedName>
        <fullName evidence="1">Uncharacterized protein</fullName>
    </submittedName>
</protein>
<proteinExistence type="predicted"/>
<sequence length="236" mass="26774">MSPQEEQEEDEEEILNSRCSLDHIIHTRAYFRRNSSTKRSVAQTDSNSSVEPGVITGGQCFGHGTHTPTMLVHFYLVLITFPGHPTQTVASKYQGLITHKTTRIPASERKICIVSSMTLGRISSTCPKSFEKRFNILPDGLVLKKYIGALVIPMNISLCKFVDDFMAKLKNKKPRITRHTYLDLPAPTGPMTATKRFGFMYKKSRSLKQMFSSHWLKNGSNRQNDAKYDDRMILGK</sequence>
<reference evidence="1" key="2">
    <citation type="submission" date="2020-05" db="UniProtKB">
        <authorList>
            <consortium name="EnsemblMetazoa"/>
        </authorList>
    </citation>
    <scope>IDENTIFICATION</scope>
    <source>
        <strain evidence="1">IAEA</strain>
    </source>
</reference>
<accession>A0A1B0AFP7</accession>